<organism evidence="3 4">
    <name type="scientific">Piscinibacter koreensis</name>
    <dbReference type="NCBI Taxonomy" id="2742824"/>
    <lineage>
        <taxon>Bacteria</taxon>
        <taxon>Pseudomonadati</taxon>
        <taxon>Pseudomonadota</taxon>
        <taxon>Betaproteobacteria</taxon>
        <taxon>Burkholderiales</taxon>
        <taxon>Sphaerotilaceae</taxon>
        <taxon>Piscinibacter</taxon>
    </lineage>
</organism>
<keyword evidence="1" id="KW-0472">Membrane</keyword>
<evidence type="ECO:0000313" key="4">
    <source>
        <dbReference type="Proteomes" id="UP000529637"/>
    </source>
</evidence>
<feature type="domain" description="DUF58" evidence="2">
    <location>
        <begin position="210"/>
        <end position="386"/>
    </location>
</feature>
<dbReference type="InterPro" id="IPR036465">
    <property type="entry name" value="vWFA_dom_sf"/>
</dbReference>
<dbReference type="EMBL" id="JABWMJ010000002">
    <property type="protein sequence ID" value="NUZ05429.1"/>
    <property type="molecule type" value="Genomic_DNA"/>
</dbReference>
<dbReference type="AlphaFoldDB" id="A0A7Y6NLQ2"/>
<evidence type="ECO:0000313" key="3">
    <source>
        <dbReference type="EMBL" id="NUZ05429.1"/>
    </source>
</evidence>
<evidence type="ECO:0000256" key="1">
    <source>
        <dbReference type="SAM" id="Phobius"/>
    </source>
</evidence>
<comment type="caution">
    <text evidence="3">The sequence shown here is derived from an EMBL/GenBank/DDBJ whole genome shotgun (WGS) entry which is preliminary data.</text>
</comment>
<keyword evidence="4" id="KW-1185">Reference proteome</keyword>
<name>A0A7Y6NLQ2_9BURK</name>
<dbReference type="PANTHER" id="PTHR33608:SF3">
    <property type="entry name" value="SLR2013 PROTEIN"/>
    <property type="match status" value="1"/>
</dbReference>
<dbReference type="Proteomes" id="UP000529637">
    <property type="component" value="Unassembled WGS sequence"/>
</dbReference>
<keyword evidence="1" id="KW-0812">Transmembrane</keyword>
<gene>
    <name evidence="3" type="ORF">HQN59_06595</name>
</gene>
<dbReference type="Gene3D" id="3.40.50.410">
    <property type="entry name" value="von Willebrand factor, type A domain"/>
    <property type="match status" value="1"/>
</dbReference>
<feature type="transmembrane region" description="Helical" evidence="1">
    <location>
        <begin position="12"/>
        <end position="32"/>
    </location>
</feature>
<protein>
    <submittedName>
        <fullName evidence="3">DUF58 domain-containing protein</fullName>
    </submittedName>
</protein>
<dbReference type="PANTHER" id="PTHR33608">
    <property type="entry name" value="BLL2464 PROTEIN"/>
    <property type="match status" value="1"/>
</dbReference>
<dbReference type="InterPro" id="IPR002881">
    <property type="entry name" value="DUF58"/>
</dbReference>
<dbReference type="Pfam" id="PF01882">
    <property type="entry name" value="DUF58"/>
    <property type="match status" value="1"/>
</dbReference>
<reference evidence="3 4" key="1">
    <citation type="submission" date="2020-06" db="EMBL/GenBank/DDBJ databases">
        <title>Schlegella sp. ID0723 isolated from air conditioner.</title>
        <authorList>
            <person name="Kim D.Y."/>
            <person name="Kim D.-U."/>
        </authorList>
    </citation>
    <scope>NUCLEOTIDE SEQUENCE [LARGE SCALE GENOMIC DNA]</scope>
    <source>
        <strain evidence="3 4">ID0723</strain>
    </source>
</reference>
<sequence>MRIGLVPSPAGVAVVAALAGAAAAALLVGASLPSVTAASAWLGAAALVAAIADVIVSRRAWRAAPLHWTRALPAAFAVGVRRPLGGQLANPGTRNWRVALFDGVDPSIDVDGLPFAGNVAPASSVEIGYHVRPRRRGPVDFDAATLRVRSRLGAFELVVRIGERETRHVYPNFAAVARYAWLAGDHRLAEIGIKSVAQRGAGTDFKQLSDYRAGDAIRDIDWKATLRQGRPIVREYQDERDQSVVFLLDCGRRMRADDGLAARHGSHFDAALDALMLLAYVALRDGDEVGALTFGTAPERSRRFAPRKGVNSLNALIGALYDIEPEATHSDYVAAATALLRWRSKRSLVVVLTNFRDEDASELGPALALLRTRHLVLLASLRERALRDLAEQPLVTHRHAIEAAGAHLFAQARDDAFARLAARDALLLDVEPQQLAPELVNRYRAVKRAGLL</sequence>
<dbReference type="SUPFAM" id="SSF53300">
    <property type="entry name" value="vWA-like"/>
    <property type="match status" value="1"/>
</dbReference>
<feature type="transmembrane region" description="Helical" evidence="1">
    <location>
        <begin position="38"/>
        <end position="56"/>
    </location>
</feature>
<keyword evidence="1" id="KW-1133">Transmembrane helix</keyword>
<accession>A0A7Y6NLQ2</accession>
<dbReference type="RefSeq" id="WP_176067266.1">
    <property type="nucleotide sequence ID" value="NZ_JABWMJ010000002.1"/>
</dbReference>
<proteinExistence type="predicted"/>
<evidence type="ECO:0000259" key="2">
    <source>
        <dbReference type="Pfam" id="PF01882"/>
    </source>
</evidence>